<proteinExistence type="predicted"/>
<feature type="domain" description="Histidine kinase" evidence="2">
    <location>
        <begin position="785"/>
        <end position="993"/>
    </location>
</feature>
<accession>A0ABX7IA03</accession>
<dbReference type="Gene3D" id="3.30.565.10">
    <property type="entry name" value="Histidine kinase-like ATPase, C-terminal domain"/>
    <property type="match status" value="2"/>
</dbReference>
<dbReference type="InterPro" id="IPR005467">
    <property type="entry name" value="His_kinase_dom"/>
</dbReference>
<dbReference type="Pfam" id="PF19191">
    <property type="entry name" value="HEF_HK"/>
    <property type="match status" value="1"/>
</dbReference>
<dbReference type="Pfam" id="PF13589">
    <property type="entry name" value="HATPase_c_3"/>
    <property type="match status" value="1"/>
</dbReference>
<protein>
    <submittedName>
        <fullName evidence="3">ATP-binding protein</fullName>
    </submittedName>
</protein>
<dbReference type="InterPro" id="IPR036890">
    <property type="entry name" value="HATPase_C_sf"/>
</dbReference>
<keyword evidence="4" id="KW-1185">Reference proteome</keyword>
<evidence type="ECO:0000256" key="1">
    <source>
        <dbReference type="SAM" id="Coils"/>
    </source>
</evidence>
<dbReference type="SMART" id="SM00387">
    <property type="entry name" value="HATPase_c"/>
    <property type="match status" value="1"/>
</dbReference>
<gene>
    <name evidence="3" type="ORF">HWI92_17725</name>
</gene>
<dbReference type="EMBL" id="CP056775">
    <property type="protein sequence ID" value="QRR02620.1"/>
    <property type="molecule type" value="Genomic_DNA"/>
</dbReference>
<keyword evidence="1" id="KW-0175">Coiled coil</keyword>
<name>A0ABX7IA03_9BACT</name>
<dbReference type="Proteomes" id="UP000612680">
    <property type="component" value="Chromosome"/>
</dbReference>
<dbReference type="Pfam" id="PF02518">
    <property type="entry name" value="HATPase_c"/>
    <property type="match status" value="1"/>
</dbReference>
<feature type="coiled-coil region" evidence="1">
    <location>
        <begin position="658"/>
        <end position="700"/>
    </location>
</feature>
<keyword evidence="3" id="KW-0547">Nucleotide-binding</keyword>
<evidence type="ECO:0000313" key="3">
    <source>
        <dbReference type="EMBL" id="QRR02620.1"/>
    </source>
</evidence>
<dbReference type="SUPFAM" id="SSF55874">
    <property type="entry name" value="ATPase domain of HSP90 chaperone/DNA topoisomerase II/histidine kinase"/>
    <property type="match status" value="2"/>
</dbReference>
<dbReference type="GO" id="GO:0005524">
    <property type="term" value="F:ATP binding"/>
    <property type="evidence" value="ECO:0007669"/>
    <property type="project" value="UniProtKB-KW"/>
</dbReference>
<dbReference type="PROSITE" id="PS50109">
    <property type="entry name" value="HIS_KIN"/>
    <property type="match status" value="1"/>
</dbReference>
<organism evidence="3 4">
    <name type="scientific">Dyadobacter sandarakinus</name>
    <dbReference type="NCBI Taxonomy" id="2747268"/>
    <lineage>
        <taxon>Bacteria</taxon>
        <taxon>Pseudomonadati</taxon>
        <taxon>Bacteroidota</taxon>
        <taxon>Cytophagia</taxon>
        <taxon>Cytophagales</taxon>
        <taxon>Spirosomataceae</taxon>
        <taxon>Dyadobacter</taxon>
    </lineage>
</organism>
<evidence type="ECO:0000259" key="2">
    <source>
        <dbReference type="PROSITE" id="PS50109"/>
    </source>
</evidence>
<sequence>MAKFVTRARAIDLLGRQQIAGIPTAINELFKNAHDAYADHVEVDYLRKDQIFILRDDGLGMTKEDFENRWLVLATESKFANHKIPLPPTDSNKPLRPIMGEKGIGRLAIASIGKQVLIVTRAIRNGELGNTVAAFINWALFESPGINLDQVVIPVKEFSGSIIPSLADVEAMKNESILSLLSLFRNSDITKENARDLITEIKNFRVDPLSLMQSLPGALSLENHSGTHFYIGSCDDSLNANIDGNDKDKDEASTLEKMLVGFTNTITPQHAKPSVKTAFRDYRGNDDTYFDLIGEDAFISPHEFEKVDHHFRGEFDDFGQFRGDVTIYDHEFSDHKIIWNENSFKRTACGRFSIDCAYLQGDHKQSYLDPILHSQLKSKLNRYGGLYIYKDGIRILPYGDNNYDFLDFERNRSKSASYYFFSYRRIIGTVNISKEFNDNLTEKAGREGFIENQAYRQLRSILKNFFVQLAADFFREKGGESTDVFLSLRKEREKMYRAREQREKRAKERKDKFVAELNAFFQNVQNGKIQKDIADLLTKTRKNLQSISSIKDVDDASNALINYEFEARKSLVYLRMRNKILAPRGFVLSKENRRNWEVYLEEYESISNKYFLEAEAAVDHLVSDYQKSFKLEVSQRKRIEKHVELISDEAKDTTKKRYDEARSIAEEVSSRVRKLTQELMENLEQTIRSAKLQLPTLKLTESEDSQIFESIRSIESPIIEEKDYANLILENIIHQLDNIYWEKDEQGKIITNAQITDAIEEELEEVKEKMYADIELTQLGLAVNIIHHEFNSTVNSLRSGIRDLKRWADIDTKIDTTYKNIRSNFEHLDSYLSLLTPFNRRLYRREEVIRCEEIYVFLQDVFKGRIERHNIQLNRTKGFSQSRINGYRSIFYPVFVNVVDNAIHWLKTKADDGPRVIRLHATDDGTLYISNNGPQVAVNDYEKIFELGFSRKAGGRGMGLQISKEVLRNASYDISLSEPRKDMTVTFAIKPLK</sequence>
<keyword evidence="3" id="KW-0067">ATP-binding</keyword>
<dbReference type="InterPro" id="IPR003594">
    <property type="entry name" value="HATPase_dom"/>
</dbReference>
<reference evidence="3 4" key="1">
    <citation type="submission" date="2020-06" db="EMBL/GenBank/DDBJ databases">
        <title>Dyadobacter sandarakinus sp. nov., isolated from the soil of the Arctic Yellow River Station.</title>
        <authorList>
            <person name="Zhang Y."/>
            <person name="Peng F."/>
        </authorList>
    </citation>
    <scope>NUCLEOTIDE SEQUENCE [LARGE SCALE GENOMIC DNA]</scope>
    <source>
        <strain evidence="3 4">Q3-56</strain>
    </source>
</reference>
<dbReference type="RefSeq" id="WP_204657755.1">
    <property type="nucleotide sequence ID" value="NZ_CP056775.1"/>
</dbReference>
<dbReference type="InterPro" id="IPR043836">
    <property type="entry name" value="DHp"/>
</dbReference>
<evidence type="ECO:0000313" key="4">
    <source>
        <dbReference type="Proteomes" id="UP000612680"/>
    </source>
</evidence>